<evidence type="ECO:0000313" key="3">
    <source>
        <dbReference type="Proteomes" id="UP000051401"/>
    </source>
</evidence>
<dbReference type="EMBL" id="CP031598">
    <property type="protein sequence ID" value="QEW28863.1"/>
    <property type="molecule type" value="Genomic_DNA"/>
</dbReference>
<keyword evidence="3" id="KW-1185">Reference proteome</keyword>
<evidence type="ECO:0008006" key="5">
    <source>
        <dbReference type="Google" id="ProtNLM"/>
    </source>
</evidence>
<name>A0A0T5PEV8_9RHOB</name>
<dbReference type="Gene3D" id="2.60.40.3940">
    <property type="match status" value="1"/>
</dbReference>
<sequence>MSDITARLDLPMIQPSQAQKHVTHNEALQVLDGLVQAALEESGATTPPFEPVTGALYATGANPTDDWAGQPNKLALRITEAWLFIDPQEGWRAWDKATGQFKVFDGSGWAEILPDLNNLDGIGIGTTSDATNRLTVASAASLFTHDGAGHQLKVNKAAPADTASLLFQSGFTGHAEMGLAGDTAFSIKLSDDGTTWHDALRADPATQQLATDFQLTGNAVQQSPTDTTTGRLMRADYGYGPGNLLGTVTQSGGIPTGGAIETGENASGSYVKFANGLMMQWGVAASPSSYVPDGSIYRGGATTFDYPEDFAAGTIPALSVSVNSTDTVWAQARSLVNTGGSARLMAATEPTQSYDVGWLAIGYWFT</sequence>
<dbReference type="Proteomes" id="UP000325785">
    <property type="component" value="Chromosome"/>
</dbReference>
<dbReference type="Proteomes" id="UP000051401">
    <property type="component" value="Unassembled WGS sequence"/>
</dbReference>
<gene>
    <name evidence="2" type="ORF">RIdsm_04703</name>
    <name evidence="1" type="ORF">XM52_02820</name>
</gene>
<evidence type="ECO:0000313" key="1">
    <source>
        <dbReference type="EMBL" id="KRS19778.1"/>
    </source>
</evidence>
<reference evidence="2 4" key="2">
    <citation type="submission" date="2018-08" db="EMBL/GenBank/DDBJ databases">
        <title>Genetic Globetrotter - A new plasmid hitch-hiking vast phylogenetic and geographic distances.</title>
        <authorList>
            <person name="Vollmers J."/>
            <person name="Petersen J."/>
        </authorList>
    </citation>
    <scope>NUCLEOTIDE SEQUENCE [LARGE SCALE GENOMIC DNA]</scope>
    <source>
        <strain evidence="2 4">DSM 26383</strain>
    </source>
</reference>
<dbReference type="EMBL" id="LAXI01000001">
    <property type="protein sequence ID" value="KRS19778.1"/>
    <property type="molecule type" value="Genomic_DNA"/>
</dbReference>
<dbReference type="AlphaFoldDB" id="A0A0T5PEV8"/>
<evidence type="ECO:0000313" key="2">
    <source>
        <dbReference type="EMBL" id="QEW28863.1"/>
    </source>
</evidence>
<organism evidence="1 3">
    <name type="scientific">Roseovarius indicus</name>
    <dbReference type="NCBI Taxonomy" id="540747"/>
    <lineage>
        <taxon>Bacteria</taxon>
        <taxon>Pseudomonadati</taxon>
        <taxon>Pseudomonadota</taxon>
        <taxon>Alphaproteobacteria</taxon>
        <taxon>Rhodobacterales</taxon>
        <taxon>Roseobacteraceae</taxon>
        <taxon>Roseovarius</taxon>
    </lineage>
</organism>
<reference evidence="1 3" key="1">
    <citation type="submission" date="2015-04" db="EMBL/GenBank/DDBJ databases">
        <title>The draft genome sequence of Roseovarius indicus B108T.</title>
        <authorList>
            <person name="Li G."/>
            <person name="Lai Q."/>
            <person name="Shao Z."/>
            <person name="Yan P."/>
        </authorList>
    </citation>
    <scope>NUCLEOTIDE SEQUENCE [LARGE SCALE GENOMIC DNA]</scope>
    <source>
        <strain evidence="1 3">B108</strain>
    </source>
</reference>
<proteinExistence type="predicted"/>
<evidence type="ECO:0000313" key="4">
    <source>
        <dbReference type="Proteomes" id="UP000325785"/>
    </source>
</evidence>
<dbReference type="InterPro" id="IPR021251">
    <property type="entry name" value="DUF2793"/>
</dbReference>
<dbReference type="KEGG" id="rid:RIdsm_04703"/>
<dbReference type="Pfam" id="PF10983">
    <property type="entry name" value="DUF2793"/>
    <property type="match status" value="1"/>
</dbReference>
<accession>A0A0T5PEV8</accession>
<protein>
    <recommendedName>
        <fullName evidence="5">DUF2793 domain-containing protein</fullName>
    </recommendedName>
</protein>
<dbReference type="RefSeq" id="WP_057813021.1">
    <property type="nucleotide sequence ID" value="NZ_CP031598.1"/>
</dbReference>
<dbReference type="PATRIC" id="fig|540747.5.peg.576"/>
<dbReference type="STRING" id="540747.SAMN04488031_102799"/>